<evidence type="ECO:0000256" key="8">
    <source>
        <dbReference type="SAM" id="Phobius"/>
    </source>
</evidence>
<evidence type="ECO:0000256" key="2">
    <source>
        <dbReference type="ARBA" id="ARBA00008873"/>
    </source>
</evidence>
<dbReference type="InterPro" id="IPR050291">
    <property type="entry name" value="CDF_Transporter"/>
</dbReference>
<dbReference type="EMBL" id="JPKZ01002099">
    <property type="protein sequence ID" value="KHN78449.1"/>
    <property type="molecule type" value="Genomic_DNA"/>
</dbReference>
<keyword evidence="12" id="KW-1185">Reference proteome</keyword>
<dbReference type="SUPFAM" id="SSF161111">
    <property type="entry name" value="Cation efflux protein transmembrane domain-like"/>
    <property type="match status" value="1"/>
</dbReference>
<dbReference type="Pfam" id="PF01545">
    <property type="entry name" value="Cation_efflux"/>
    <property type="match status" value="1"/>
</dbReference>
<evidence type="ECO:0000256" key="7">
    <source>
        <dbReference type="SAM" id="MobiDB-lite"/>
    </source>
</evidence>
<dbReference type="InterPro" id="IPR002524">
    <property type="entry name" value="Cation_efflux"/>
</dbReference>
<keyword evidence="5 8" id="KW-1133">Transmembrane helix</keyword>
<evidence type="ECO:0000259" key="10">
    <source>
        <dbReference type="Pfam" id="PF16916"/>
    </source>
</evidence>
<feature type="transmembrane region" description="Helical" evidence="8">
    <location>
        <begin position="140"/>
        <end position="161"/>
    </location>
</feature>
<dbReference type="PANTHER" id="PTHR43840">
    <property type="entry name" value="MITOCHONDRIAL METAL TRANSPORTER 1-RELATED"/>
    <property type="match status" value="1"/>
</dbReference>
<dbReference type="NCBIfam" id="TIGR01297">
    <property type="entry name" value="CDF"/>
    <property type="match status" value="1"/>
</dbReference>
<dbReference type="InterPro" id="IPR036837">
    <property type="entry name" value="Cation_efflux_CTD_sf"/>
</dbReference>
<dbReference type="GO" id="GO:0016020">
    <property type="term" value="C:membrane"/>
    <property type="evidence" value="ECO:0007669"/>
    <property type="project" value="UniProtKB-SubCell"/>
</dbReference>
<dbReference type="InterPro" id="IPR058533">
    <property type="entry name" value="Cation_efflux_TM"/>
</dbReference>
<comment type="caution">
    <text evidence="11">The sequence shown here is derived from an EMBL/GenBank/DDBJ whole genome shotgun (WGS) entry which is preliminary data.</text>
</comment>
<feature type="transmembrane region" description="Helical" evidence="8">
    <location>
        <begin position="112"/>
        <end position="134"/>
    </location>
</feature>
<name>A0A0B2VAF4_TOXCA</name>
<feature type="region of interest" description="Disordered" evidence="7">
    <location>
        <begin position="22"/>
        <end position="45"/>
    </location>
</feature>
<dbReference type="Gene3D" id="3.30.70.1350">
    <property type="entry name" value="Cation efflux protein, cytoplasmic domain"/>
    <property type="match status" value="1"/>
</dbReference>
<dbReference type="SUPFAM" id="SSF160240">
    <property type="entry name" value="Cation efflux protein cytoplasmic domain-like"/>
    <property type="match status" value="1"/>
</dbReference>
<dbReference type="STRING" id="6265.A0A0B2VAF4"/>
<feature type="transmembrane region" description="Helical" evidence="8">
    <location>
        <begin position="279"/>
        <end position="297"/>
    </location>
</feature>
<dbReference type="PANTHER" id="PTHR43840:SF17">
    <property type="entry name" value="CATION EFFLUX PROTEIN CYTOPLASMIC DOMAIN-CONTAINING PROTEIN"/>
    <property type="match status" value="1"/>
</dbReference>
<dbReference type="Pfam" id="PF16916">
    <property type="entry name" value="ZT_dimer"/>
    <property type="match status" value="1"/>
</dbReference>
<evidence type="ECO:0000259" key="9">
    <source>
        <dbReference type="Pfam" id="PF01545"/>
    </source>
</evidence>
<evidence type="ECO:0000313" key="12">
    <source>
        <dbReference type="Proteomes" id="UP000031036"/>
    </source>
</evidence>
<evidence type="ECO:0000256" key="6">
    <source>
        <dbReference type="ARBA" id="ARBA00023136"/>
    </source>
</evidence>
<dbReference type="GO" id="GO:0008324">
    <property type="term" value="F:monoatomic cation transmembrane transporter activity"/>
    <property type="evidence" value="ECO:0007669"/>
    <property type="project" value="InterPro"/>
</dbReference>
<dbReference type="Proteomes" id="UP000031036">
    <property type="component" value="Unassembled WGS sequence"/>
</dbReference>
<gene>
    <name evidence="11" type="primary">MTP4</name>
    <name evidence="11" type="ORF">Tcan_02843</name>
</gene>
<evidence type="ECO:0000313" key="11">
    <source>
        <dbReference type="EMBL" id="KHN78449.1"/>
    </source>
</evidence>
<feature type="domain" description="Cation efflux protein cytoplasmic" evidence="10">
    <location>
        <begin position="310"/>
        <end position="382"/>
    </location>
</feature>
<evidence type="ECO:0000256" key="5">
    <source>
        <dbReference type="ARBA" id="ARBA00022989"/>
    </source>
</evidence>
<feature type="domain" description="Cation efflux protein transmembrane" evidence="9">
    <location>
        <begin position="116"/>
        <end position="302"/>
    </location>
</feature>
<dbReference type="InterPro" id="IPR027470">
    <property type="entry name" value="Cation_efflux_CTD"/>
</dbReference>
<protein>
    <submittedName>
        <fullName evidence="11">Metal tolerance protein 4</fullName>
    </submittedName>
</protein>
<evidence type="ECO:0000256" key="1">
    <source>
        <dbReference type="ARBA" id="ARBA00004141"/>
    </source>
</evidence>
<sequence length="393" mass="44173">MVFQSAEQKKLRSALLQKMEDNETQPLIDKNASQNSYAAHHTKARENDSACKDRLSWWERRKRKKGLVKYNEYQQQLLRLYMQDDKLFEFSCAKAFDENNAEAARRHRKDGLLASISFTLNIVLLFANATASFLSGSLSIISTFIDSAVDTTSGALIMLSAWAIKNTDMFNYPRGRTRLELVAVLMCSTIMGVANVMMIVQSVGSIINQTVDPDANIPTVALVVGGCVAKIILLTVCYRHGTPSSRVLALDQRNDILTSAVALCGAFIGDKYWLYADPIGAICVCTFIAFSWFRNAFINIPMMVGRRAQQENLSRIMRICVEHDSHIKCLDHVMVYHTGAEAIVEVHIVLDEQLPLRIAHDIIESLTKKLSALPFVERAFVHGDYRCDGDWQI</sequence>
<dbReference type="OrthoDB" id="78296at2759"/>
<comment type="subcellular location">
    <subcellularLocation>
        <location evidence="1">Membrane</location>
        <topology evidence="1">Multi-pass membrane protein</topology>
    </subcellularLocation>
</comment>
<keyword evidence="4 8" id="KW-0812">Transmembrane</keyword>
<evidence type="ECO:0000256" key="4">
    <source>
        <dbReference type="ARBA" id="ARBA00022692"/>
    </source>
</evidence>
<dbReference type="OMA" id="AICVCTF"/>
<organism evidence="11 12">
    <name type="scientific">Toxocara canis</name>
    <name type="common">Canine roundworm</name>
    <dbReference type="NCBI Taxonomy" id="6265"/>
    <lineage>
        <taxon>Eukaryota</taxon>
        <taxon>Metazoa</taxon>
        <taxon>Ecdysozoa</taxon>
        <taxon>Nematoda</taxon>
        <taxon>Chromadorea</taxon>
        <taxon>Rhabditida</taxon>
        <taxon>Spirurina</taxon>
        <taxon>Ascaridomorpha</taxon>
        <taxon>Ascaridoidea</taxon>
        <taxon>Toxocaridae</taxon>
        <taxon>Toxocara</taxon>
    </lineage>
</organism>
<dbReference type="AlphaFoldDB" id="A0A0B2VAF4"/>
<feature type="transmembrane region" description="Helical" evidence="8">
    <location>
        <begin position="215"/>
        <end position="236"/>
    </location>
</feature>
<keyword evidence="3" id="KW-0813">Transport</keyword>
<keyword evidence="6 8" id="KW-0472">Membrane</keyword>
<proteinExistence type="inferred from homology"/>
<dbReference type="FunFam" id="1.20.1510.10:FF:000005">
    <property type="entry name" value="Putative Cation diffusion facilitator 1"/>
    <property type="match status" value="1"/>
</dbReference>
<evidence type="ECO:0000256" key="3">
    <source>
        <dbReference type="ARBA" id="ARBA00022448"/>
    </source>
</evidence>
<dbReference type="Gene3D" id="1.20.1510.10">
    <property type="entry name" value="Cation efflux protein transmembrane domain"/>
    <property type="match status" value="1"/>
</dbReference>
<feature type="transmembrane region" description="Helical" evidence="8">
    <location>
        <begin position="181"/>
        <end position="203"/>
    </location>
</feature>
<dbReference type="InterPro" id="IPR027469">
    <property type="entry name" value="Cation_efflux_TMD_sf"/>
</dbReference>
<reference evidence="11 12" key="1">
    <citation type="submission" date="2014-11" db="EMBL/GenBank/DDBJ databases">
        <title>Genetic blueprint of the zoonotic pathogen Toxocara canis.</title>
        <authorList>
            <person name="Zhu X.-Q."/>
            <person name="Korhonen P.K."/>
            <person name="Cai H."/>
            <person name="Young N.D."/>
            <person name="Nejsum P."/>
            <person name="von Samson-Himmelstjerna G."/>
            <person name="Boag P.R."/>
            <person name="Tan P."/>
            <person name="Li Q."/>
            <person name="Min J."/>
            <person name="Yang Y."/>
            <person name="Wang X."/>
            <person name="Fang X."/>
            <person name="Hall R.S."/>
            <person name="Hofmann A."/>
            <person name="Sternberg P.W."/>
            <person name="Jex A.R."/>
            <person name="Gasser R.B."/>
        </authorList>
    </citation>
    <scope>NUCLEOTIDE SEQUENCE [LARGE SCALE GENOMIC DNA]</scope>
    <source>
        <strain evidence="11">PN_DK_2014</strain>
    </source>
</reference>
<comment type="similarity">
    <text evidence="2">Belongs to the cation diffusion facilitator (CDF) transporter (TC 2.A.4) family. SLC30A subfamily.</text>
</comment>
<accession>A0A0B2VAF4</accession>